<feature type="region of interest" description="Disordered" evidence="1">
    <location>
        <begin position="1"/>
        <end position="24"/>
    </location>
</feature>
<reference evidence="3" key="1">
    <citation type="journal article" date="2021" name="Syst. Appl. Microbiol.">
        <title>Roseomonas hellenica sp. nov., isolated from roots of wild-growing Alkanna tinctoria.</title>
        <authorList>
            <person name="Rat A."/>
            <person name="Naranjo H.D."/>
            <person name="Lebbe L."/>
            <person name="Cnockaert M."/>
            <person name="Krigas N."/>
            <person name="Grigoriadou K."/>
            <person name="Maloupa E."/>
            <person name="Willems A."/>
        </authorList>
    </citation>
    <scope>NUCLEOTIDE SEQUENCE [LARGE SCALE GENOMIC DNA]</scope>
    <source>
        <strain evidence="3">LMG 31159</strain>
    </source>
</reference>
<gene>
    <name evidence="2" type="ORF">GXW78_07680</name>
</gene>
<proteinExistence type="predicted"/>
<evidence type="ECO:0000313" key="2">
    <source>
        <dbReference type="EMBL" id="MBR0649535.1"/>
    </source>
</evidence>
<name>A0ABS5EEZ1_9PROT</name>
<dbReference type="EMBL" id="JAAEDI010000007">
    <property type="protein sequence ID" value="MBR0649535.1"/>
    <property type="molecule type" value="Genomic_DNA"/>
</dbReference>
<accession>A0ABS5EEZ1</accession>
<keyword evidence="3" id="KW-1185">Reference proteome</keyword>
<protein>
    <submittedName>
        <fullName evidence="2">Uncharacterized protein</fullName>
    </submittedName>
</protein>
<evidence type="ECO:0000313" key="3">
    <source>
        <dbReference type="Proteomes" id="UP000698752"/>
    </source>
</evidence>
<organism evidence="2 3">
    <name type="scientific">Neoroseomonas terrae</name>
    <dbReference type="NCBI Taxonomy" id="424799"/>
    <lineage>
        <taxon>Bacteria</taxon>
        <taxon>Pseudomonadati</taxon>
        <taxon>Pseudomonadota</taxon>
        <taxon>Alphaproteobacteria</taxon>
        <taxon>Acetobacterales</taxon>
        <taxon>Acetobacteraceae</taxon>
        <taxon>Neoroseomonas</taxon>
    </lineage>
</organism>
<dbReference type="Proteomes" id="UP000698752">
    <property type="component" value="Unassembled WGS sequence"/>
</dbReference>
<evidence type="ECO:0000256" key="1">
    <source>
        <dbReference type="SAM" id="MobiDB-lite"/>
    </source>
</evidence>
<sequence>MPDIPAHSAGPFDGRGLGYSAPAGSPPGPPTIAELFARIEDLPMGLSGLARSLLNAPGLTTDHLLIWAEAADNGVEELRLLFPTGSFEGEKWTAFAAILRDAAPRFPHPPRLPASARERDDAMRVCAAAAGLATAAGVPGR</sequence>
<comment type="caution">
    <text evidence="2">The sequence shown here is derived from an EMBL/GenBank/DDBJ whole genome shotgun (WGS) entry which is preliminary data.</text>
</comment>
<dbReference type="RefSeq" id="WP_211867579.1">
    <property type="nucleotide sequence ID" value="NZ_JAAEDI010000007.1"/>
</dbReference>